<keyword evidence="3" id="KW-1185">Reference proteome</keyword>
<evidence type="ECO:0000313" key="2">
    <source>
        <dbReference type="EMBL" id="MDO1514611.1"/>
    </source>
</evidence>
<protein>
    <recommendedName>
        <fullName evidence="4">T9SS type A sorting domain-containing protein</fullName>
    </recommendedName>
</protein>
<accession>A0ABT8RUL5</accession>
<sequence length="399" mass="44786">MKISVHYFLCVIMIVTTLHSYAQQNLQTIGELPSEVLESSGLLFFNGHLITHNDSGNEPVLYELDTLNLSVVRTVTVTNVENTDWEAITEDGEYIYIGDFGNNVGTRTDLAIHRIEKSDFLASDEVQATTIFFSYADQIDFSDSGNSDWDAEAFFVLNDILIILTKQWQSMGSVAYAIPKFPGNHVAERVGAIENIGLVTDATFDSTNNTLVILGYSSILSPFIGTVDILDSQDVLNGLSINSLGLNFVQAEGITNTTSGNYFFTSEYFSRQSPTIESSSRLFSFQLIDEEPEEPEIPEETEEPETPEEPEEPEAPQEELVDQLIIYKDDNSNIYHYSITTTKDIYGQIIYNVLGQRVWENLNEVEKEGVINVSLETSIYYMTMYLEDGVIAQPFAVYK</sequence>
<organism evidence="2 3">
    <name type="scientific">Maribacter confluentis</name>
    <dbReference type="NCBI Taxonomy" id="1656093"/>
    <lineage>
        <taxon>Bacteria</taxon>
        <taxon>Pseudomonadati</taxon>
        <taxon>Bacteroidota</taxon>
        <taxon>Flavobacteriia</taxon>
        <taxon>Flavobacteriales</taxon>
        <taxon>Flavobacteriaceae</taxon>
        <taxon>Maribacter</taxon>
    </lineage>
</organism>
<name>A0ABT8RUL5_9FLAO</name>
<proteinExistence type="predicted"/>
<gene>
    <name evidence="2" type="ORF">Q2T41_18310</name>
</gene>
<evidence type="ECO:0000313" key="3">
    <source>
        <dbReference type="Proteomes" id="UP001168579"/>
    </source>
</evidence>
<reference evidence="2" key="1">
    <citation type="journal article" date="2014" name="Int. J. Syst. Evol. Microbiol.">
        <title>Complete genome of a new Firmicutes species belonging to the dominant human colonic microbiota ('Ruminococcus bicirculans') reveals two chromosomes and a selective capacity to utilize plant glucans.</title>
        <authorList>
            <consortium name="NISC Comparative Sequencing Program"/>
            <person name="Wegmann U."/>
            <person name="Louis P."/>
            <person name="Goesmann A."/>
            <person name="Henrissat B."/>
            <person name="Duncan S.H."/>
            <person name="Flint H.J."/>
        </authorList>
    </citation>
    <scope>NUCLEOTIDE SEQUENCE</scope>
    <source>
        <strain evidence="2">CECT 8869</strain>
    </source>
</reference>
<evidence type="ECO:0008006" key="4">
    <source>
        <dbReference type="Google" id="ProtNLM"/>
    </source>
</evidence>
<dbReference type="RefSeq" id="WP_304437258.1">
    <property type="nucleotide sequence ID" value="NZ_JAUKUC010000001.1"/>
</dbReference>
<reference evidence="2" key="2">
    <citation type="submission" date="2023-06" db="EMBL/GenBank/DDBJ databases">
        <authorList>
            <person name="Lucena T."/>
            <person name="Sun Q."/>
        </authorList>
    </citation>
    <scope>NUCLEOTIDE SEQUENCE</scope>
    <source>
        <strain evidence="2">CECT 8869</strain>
    </source>
</reference>
<feature type="region of interest" description="Disordered" evidence="1">
    <location>
        <begin position="289"/>
        <end position="317"/>
    </location>
</feature>
<evidence type="ECO:0000256" key="1">
    <source>
        <dbReference type="SAM" id="MobiDB-lite"/>
    </source>
</evidence>
<dbReference type="Proteomes" id="UP001168579">
    <property type="component" value="Unassembled WGS sequence"/>
</dbReference>
<dbReference type="EMBL" id="JAUKUC010000001">
    <property type="protein sequence ID" value="MDO1514611.1"/>
    <property type="molecule type" value="Genomic_DNA"/>
</dbReference>
<comment type="caution">
    <text evidence="2">The sequence shown here is derived from an EMBL/GenBank/DDBJ whole genome shotgun (WGS) entry which is preliminary data.</text>
</comment>